<evidence type="ECO:0000313" key="2">
    <source>
        <dbReference type="EMBL" id="VDP77801.1"/>
    </source>
</evidence>
<dbReference type="Proteomes" id="UP000272942">
    <property type="component" value="Unassembled WGS sequence"/>
</dbReference>
<proteinExistence type="predicted"/>
<reference evidence="2 3" key="2">
    <citation type="submission" date="2018-11" db="EMBL/GenBank/DDBJ databases">
        <authorList>
            <consortium name="Pathogen Informatics"/>
        </authorList>
    </citation>
    <scope>NUCLEOTIDE SEQUENCE [LARGE SCALE GENOMIC DNA]</scope>
    <source>
        <strain evidence="2 3">Egypt</strain>
    </source>
</reference>
<gene>
    <name evidence="2" type="ORF">ECPE_LOCUS6245</name>
</gene>
<evidence type="ECO:0000256" key="1">
    <source>
        <dbReference type="SAM" id="MobiDB-lite"/>
    </source>
</evidence>
<name>A0A183AH10_9TREM</name>
<keyword evidence="3" id="KW-1185">Reference proteome</keyword>
<dbReference type="WBParaSite" id="ECPE_0000625801-mRNA-1">
    <property type="protein sequence ID" value="ECPE_0000625801-mRNA-1"/>
    <property type="gene ID" value="ECPE_0000625801"/>
</dbReference>
<protein>
    <submittedName>
        <fullName evidence="2 4">Uncharacterized protein</fullName>
    </submittedName>
</protein>
<dbReference type="EMBL" id="UZAN01043222">
    <property type="protein sequence ID" value="VDP77801.1"/>
    <property type="molecule type" value="Genomic_DNA"/>
</dbReference>
<feature type="region of interest" description="Disordered" evidence="1">
    <location>
        <begin position="153"/>
        <end position="173"/>
    </location>
</feature>
<evidence type="ECO:0000313" key="4">
    <source>
        <dbReference type="WBParaSite" id="ECPE_0000625801-mRNA-1"/>
    </source>
</evidence>
<feature type="region of interest" description="Disordered" evidence="1">
    <location>
        <begin position="40"/>
        <end position="82"/>
    </location>
</feature>
<accession>A0A183AH10</accession>
<sequence>MHWSGHTDDKLAELYPHGNQPGVDHVPILAAATNRLASDPVCRGGSSRRSRQRQAHFTAHTNPQPNESGAKENFRSPGLNRLADANYPRYDAADADFSAEEATPATTSSPITEDYGWLIPVHRNRPTTKTCIIPSQSHSRSPCMDYKTKQASIPQARIPSTSGHSPTTASSSHRILERKVVSKGLIDDTKNLDTCNNGSDGTRIPEAM</sequence>
<dbReference type="AlphaFoldDB" id="A0A183AH10"/>
<organism evidence="4">
    <name type="scientific">Echinostoma caproni</name>
    <dbReference type="NCBI Taxonomy" id="27848"/>
    <lineage>
        <taxon>Eukaryota</taxon>
        <taxon>Metazoa</taxon>
        <taxon>Spiralia</taxon>
        <taxon>Lophotrochozoa</taxon>
        <taxon>Platyhelminthes</taxon>
        <taxon>Trematoda</taxon>
        <taxon>Digenea</taxon>
        <taxon>Plagiorchiida</taxon>
        <taxon>Echinostomata</taxon>
        <taxon>Echinostomatoidea</taxon>
        <taxon>Echinostomatidae</taxon>
        <taxon>Echinostoma</taxon>
    </lineage>
</organism>
<reference evidence="4" key="1">
    <citation type="submission" date="2016-06" db="UniProtKB">
        <authorList>
            <consortium name="WormBaseParasite"/>
        </authorList>
    </citation>
    <scope>IDENTIFICATION</scope>
</reference>
<evidence type="ECO:0000313" key="3">
    <source>
        <dbReference type="Proteomes" id="UP000272942"/>
    </source>
</evidence>